<dbReference type="AlphaFoldDB" id="A0A2H3CZX5"/>
<reference evidence="2" key="1">
    <citation type="journal article" date="2017" name="Nat. Ecol. Evol.">
        <title>Genome expansion and lineage-specific genetic innovations in the forest pathogenic fungi Armillaria.</title>
        <authorList>
            <person name="Sipos G."/>
            <person name="Prasanna A.N."/>
            <person name="Walter M.C."/>
            <person name="O'Connor E."/>
            <person name="Balint B."/>
            <person name="Krizsan K."/>
            <person name="Kiss B."/>
            <person name="Hess J."/>
            <person name="Varga T."/>
            <person name="Slot J."/>
            <person name="Riley R."/>
            <person name="Boka B."/>
            <person name="Rigling D."/>
            <person name="Barry K."/>
            <person name="Lee J."/>
            <person name="Mihaltcheva S."/>
            <person name="LaButti K."/>
            <person name="Lipzen A."/>
            <person name="Waldron R."/>
            <person name="Moloney N.M."/>
            <person name="Sperisen C."/>
            <person name="Kredics L."/>
            <person name="Vagvoelgyi C."/>
            <person name="Patrignani A."/>
            <person name="Fitzpatrick D."/>
            <person name="Nagy I."/>
            <person name="Doyle S."/>
            <person name="Anderson J.B."/>
            <person name="Grigoriev I.V."/>
            <person name="Gueldener U."/>
            <person name="Muensterkoetter M."/>
            <person name="Nagy L.G."/>
        </authorList>
    </citation>
    <scope>NUCLEOTIDE SEQUENCE [LARGE SCALE GENOMIC DNA]</scope>
    <source>
        <strain evidence="2">Ar21-2</strain>
    </source>
</reference>
<proteinExistence type="predicted"/>
<dbReference type="Proteomes" id="UP000217790">
    <property type="component" value="Unassembled WGS sequence"/>
</dbReference>
<accession>A0A2H3CZX5</accession>
<dbReference type="OrthoDB" id="10414303at2759"/>
<sequence length="314" mass="35611">MSTEDIDKLLASDPSHRHPLEYSFEGLLNAVVLPCLIPSLQEALRKTCVVANFGSDIYFSIHGPVSALPAIFPSYAPSLWSYTPPAQLPPNNFSMFSSAPFLQDVAVSGFLDQWRKLFAISVAFLAHHSRHSHPDANLDFYACVKEVGASWNLHFDINTGRIIRSSAPSDAQLLPILTNNEIRAMTLNGETPSVLDRYFLLNWKELFLYSQYLFRRSKAFENFGQRHRQNSSSPLTRADVHVARELTFEEGKLGILPELQRSRWRVPEGIYTFQDNSLLKIASSRRTRYPGGFTIKTKMDDKDVLSEDIIAQMR</sequence>
<keyword evidence="2" id="KW-1185">Reference proteome</keyword>
<evidence type="ECO:0000313" key="1">
    <source>
        <dbReference type="EMBL" id="PBK84058.1"/>
    </source>
</evidence>
<organism evidence="1 2">
    <name type="scientific">Armillaria gallica</name>
    <name type="common">Bulbous honey fungus</name>
    <name type="synonym">Armillaria bulbosa</name>
    <dbReference type="NCBI Taxonomy" id="47427"/>
    <lineage>
        <taxon>Eukaryota</taxon>
        <taxon>Fungi</taxon>
        <taxon>Dikarya</taxon>
        <taxon>Basidiomycota</taxon>
        <taxon>Agaricomycotina</taxon>
        <taxon>Agaricomycetes</taxon>
        <taxon>Agaricomycetidae</taxon>
        <taxon>Agaricales</taxon>
        <taxon>Marasmiineae</taxon>
        <taxon>Physalacriaceae</taxon>
        <taxon>Armillaria</taxon>
    </lineage>
</organism>
<name>A0A2H3CZX5_ARMGA</name>
<evidence type="ECO:0000313" key="2">
    <source>
        <dbReference type="Proteomes" id="UP000217790"/>
    </source>
</evidence>
<dbReference type="EMBL" id="KZ293701">
    <property type="protein sequence ID" value="PBK84058.1"/>
    <property type="molecule type" value="Genomic_DNA"/>
</dbReference>
<gene>
    <name evidence="1" type="ORF">ARMGADRAFT_1037417</name>
</gene>
<dbReference type="InParanoid" id="A0A2H3CZX5"/>
<protein>
    <submittedName>
        <fullName evidence="1">Uncharacterized protein</fullName>
    </submittedName>
</protein>
<dbReference type="OMA" id="WNLHFDI"/>